<feature type="compositionally biased region" description="Low complexity" evidence="1">
    <location>
        <begin position="116"/>
        <end position="147"/>
    </location>
</feature>
<dbReference type="AlphaFoldDB" id="A0A1L9N4V0"/>
<evidence type="ECO:0000313" key="3">
    <source>
        <dbReference type="Proteomes" id="UP000184304"/>
    </source>
</evidence>
<sequence>MSNQPERPWTEEEKYTLLTEILKKARVPSSHLVRMIRDFNITPSWADIPLPPGRSLNSCQIAFCNMLQHVQLSVTHSLGSIPPQPHEPSVPATVPLESSSVLRKRPLIPSDRAIRAPRAIQPRPATSTASYSSESGASALLSPSSESVTARGEPPRKRGRPSKAESERRKAAAEARGETYPPPRRSGSHKLKVSSTPTSPSGVAPGLPSFSPQASSSRPPELPRHEMHYGPPPGRPIPLMGPSSDERPRDMPNQDIGSSMRELPRPDLRQTLPSPGTLHLGHRDTPLIRREPGVPFEPLPPDRHPFSQSNRRSLIHPTSRYPDEPPTPASDLPISKPPENRPE</sequence>
<dbReference type="EMBL" id="KV878203">
    <property type="protein sequence ID" value="OJI84359.1"/>
    <property type="molecule type" value="Genomic_DNA"/>
</dbReference>
<evidence type="ECO:0000256" key="1">
    <source>
        <dbReference type="SAM" id="MobiDB-lite"/>
    </source>
</evidence>
<feature type="compositionally biased region" description="Basic and acidic residues" evidence="1">
    <location>
        <begin position="162"/>
        <end position="177"/>
    </location>
</feature>
<evidence type="ECO:0000313" key="2">
    <source>
        <dbReference type="EMBL" id="OJI84359.1"/>
    </source>
</evidence>
<protein>
    <submittedName>
        <fullName evidence="2">Uncharacterized protein</fullName>
    </submittedName>
</protein>
<proteinExistence type="predicted"/>
<dbReference type="Proteomes" id="UP000184304">
    <property type="component" value="Unassembled WGS sequence"/>
</dbReference>
<dbReference type="OrthoDB" id="5371646at2759"/>
<reference evidence="3" key="1">
    <citation type="journal article" date="2017" name="Genome Biol.">
        <title>Comparative genomics reveals high biological diversity and specific adaptations in the industrially and medically important fungal genus Aspergillus.</title>
        <authorList>
            <person name="de Vries R.P."/>
            <person name="Riley R."/>
            <person name="Wiebenga A."/>
            <person name="Aguilar-Osorio G."/>
            <person name="Amillis S."/>
            <person name="Uchima C.A."/>
            <person name="Anderluh G."/>
            <person name="Asadollahi M."/>
            <person name="Askin M."/>
            <person name="Barry K."/>
            <person name="Battaglia E."/>
            <person name="Bayram O."/>
            <person name="Benocci T."/>
            <person name="Braus-Stromeyer S.A."/>
            <person name="Caldana C."/>
            <person name="Canovas D."/>
            <person name="Cerqueira G.C."/>
            <person name="Chen F."/>
            <person name="Chen W."/>
            <person name="Choi C."/>
            <person name="Clum A."/>
            <person name="Dos Santos R.A."/>
            <person name="Damasio A.R."/>
            <person name="Diallinas G."/>
            <person name="Emri T."/>
            <person name="Fekete E."/>
            <person name="Flipphi M."/>
            <person name="Freyberg S."/>
            <person name="Gallo A."/>
            <person name="Gournas C."/>
            <person name="Habgood R."/>
            <person name="Hainaut M."/>
            <person name="Harispe M.L."/>
            <person name="Henrissat B."/>
            <person name="Hilden K.S."/>
            <person name="Hope R."/>
            <person name="Hossain A."/>
            <person name="Karabika E."/>
            <person name="Karaffa L."/>
            <person name="Karanyi Z."/>
            <person name="Krasevec N."/>
            <person name="Kuo A."/>
            <person name="Kusch H."/>
            <person name="LaButti K."/>
            <person name="Lagendijk E.L."/>
            <person name="Lapidus A."/>
            <person name="Levasseur A."/>
            <person name="Lindquist E."/>
            <person name="Lipzen A."/>
            <person name="Logrieco A.F."/>
            <person name="MacCabe A."/>
            <person name="Maekelae M.R."/>
            <person name="Malavazi I."/>
            <person name="Melin P."/>
            <person name="Meyer V."/>
            <person name="Mielnichuk N."/>
            <person name="Miskei M."/>
            <person name="Molnar A.P."/>
            <person name="Mule G."/>
            <person name="Ngan C.Y."/>
            <person name="Orejas M."/>
            <person name="Orosz E."/>
            <person name="Ouedraogo J.P."/>
            <person name="Overkamp K.M."/>
            <person name="Park H.-S."/>
            <person name="Perrone G."/>
            <person name="Piumi F."/>
            <person name="Punt P.J."/>
            <person name="Ram A.F."/>
            <person name="Ramon A."/>
            <person name="Rauscher S."/>
            <person name="Record E."/>
            <person name="Riano-Pachon D.M."/>
            <person name="Robert V."/>
            <person name="Roehrig J."/>
            <person name="Ruller R."/>
            <person name="Salamov A."/>
            <person name="Salih N.S."/>
            <person name="Samson R.A."/>
            <person name="Sandor E."/>
            <person name="Sanguinetti M."/>
            <person name="Schuetze T."/>
            <person name="Sepcic K."/>
            <person name="Shelest E."/>
            <person name="Sherlock G."/>
            <person name="Sophianopoulou V."/>
            <person name="Squina F.M."/>
            <person name="Sun H."/>
            <person name="Susca A."/>
            <person name="Todd R.B."/>
            <person name="Tsang A."/>
            <person name="Unkles S.E."/>
            <person name="van de Wiele N."/>
            <person name="van Rossen-Uffink D."/>
            <person name="Oliveira J.V."/>
            <person name="Vesth T.C."/>
            <person name="Visser J."/>
            <person name="Yu J.-H."/>
            <person name="Zhou M."/>
            <person name="Andersen M.R."/>
            <person name="Archer D.B."/>
            <person name="Baker S.E."/>
            <person name="Benoit I."/>
            <person name="Brakhage A.A."/>
            <person name="Braus G.H."/>
            <person name="Fischer R."/>
            <person name="Frisvad J.C."/>
            <person name="Goldman G.H."/>
            <person name="Houbraken J."/>
            <person name="Oakley B."/>
            <person name="Pocsi I."/>
            <person name="Scazzocchio C."/>
            <person name="Seiboth B."/>
            <person name="vanKuyk P.A."/>
            <person name="Wortman J."/>
            <person name="Dyer P.S."/>
            <person name="Grigoriev I.V."/>
        </authorList>
    </citation>
    <scope>NUCLEOTIDE SEQUENCE [LARGE SCALE GENOMIC DNA]</scope>
    <source>
        <strain evidence="3">CBS 134.48</strain>
    </source>
</reference>
<organism evidence="2 3">
    <name type="scientific">Aspergillus tubingensis (strain CBS 134.48)</name>
    <dbReference type="NCBI Taxonomy" id="767770"/>
    <lineage>
        <taxon>Eukaryota</taxon>
        <taxon>Fungi</taxon>
        <taxon>Dikarya</taxon>
        <taxon>Ascomycota</taxon>
        <taxon>Pezizomycotina</taxon>
        <taxon>Eurotiomycetes</taxon>
        <taxon>Eurotiomycetidae</taxon>
        <taxon>Eurotiales</taxon>
        <taxon>Aspergillaceae</taxon>
        <taxon>Aspergillus</taxon>
        <taxon>Aspergillus subgen. Circumdati</taxon>
    </lineage>
</organism>
<gene>
    <name evidence="2" type="ORF">ASPTUDRAFT_122234</name>
</gene>
<accession>A0A1L9N4V0</accession>
<name>A0A1L9N4V0_ASPTC</name>
<dbReference type="VEuPathDB" id="FungiDB:ASPTUDRAFT_122234"/>
<dbReference type="OMA" id="WAEHEKV"/>
<feature type="region of interest" description="Disordered" evidence="1">
    <location>
        <begin position="78"/>
        <end position="343"/>
    </location>
</feature>
<feature type="compositionally biased region" description="Basic and acidic residues" evidence="1">
    <location>
        <begin position="281"/>
        <end position="292"/>
    </location>
</feature>
<dbReference type="STRING" id="767770.A0A1L9N4V0"/>
<keyword evidence="3" id="KW-1185">Reference proteome</keyword>